<reference evidence="2 3" key="1">
    <citation type="journal article" date="2022" name="G3 (Bethesda)">
        <title>Whole-genome sequence and methylome profiling of the almond [Prunus dulcis (Mill.) D.A. Webb] cultivar 'Nonpareil'.</title>
        <authorList>
            <person name="D'Amico-Willman K.M."/>
            <person name="Ouma W.Z."/>
            <person name="Meulia T."/>
            <person name="Sideli G.M."/>
            <person name="Gradziel T.M."/>
            <person name="Fresnedo-Ramirez J."/>
        </authorList>
    </citation>
    <scope>NUCLEOTIDE SEQUENCE [LARGE SCALE GENOMIC DNA]</scope>
    <source>
        <strain evidence="2">Clone GOH B32 T37-40</strain>
    </source>
</reference>
<sequence length="122" mass="14258">MVSCNEGSLLLTLLPSLVPTQGFCINRSVACFVLGVYSVSKFESTWRVKNIEKSLWVRDRVLGKYCEWAYKGFRFDYGLRRFCGRRNMAWMIPLQRGFELSQFRSITYFAGRMFIPGLFKLV</sequence>
<keyword evidence="3" id="KW-1185">Reference proteome</keyword>
<gene>
    <name evidence="2" type="ORF">L3X38_005685</name>
</gene>
<feature type="signal peptide" evidence="1">
    <location>
        <begin position="1"/>
        <end position="22"/>
    </location>
</feature>
<dbReference type="EMBL" id="JAJFAZ020000001">
    <property type="protein sequence ID" value="KAI5352793.1"/>
    <property type="molecule type" value="Genomic_DNA"/>
</dbReference>
<proteinExistence type="predicted"/>
<keyword evidence="1" id="KW-0732">Signal</keyword>
<dbReference type="AlphaFoldDB" id="A0AAD4ZR81"/>
<protein>
    <submittedName>
        <fullName evidence="2">Uncharacterized protein</fullName>
    </submittedName>
</protein>
<organism evidence="2 3">
    <name type="scientific">Prunus dulcis</name>
    <name type="common">Almond</name>
    <name type="synonym">Amygdalus dulcis</name>
    <dbReference type="NCBI Taxonomy" id="3755"/>
    <lineage>
        <taxon>Eukaryota</taxon>
        <taxon>Viridiplantae</taxon>
        <taxon>Streptophyta</taxon>
        <taxon>Embryophyta</taxon>
        <taxon>Tracheophyta</taxon>
        <taxon>Spermatophyta</taxon>
        <taxon>Magnoliopsida</taxon>
        <taxon>eudicotyledons</taxon>
        <taxon>Gunneridae</taxon>
        <taxon>Pentapetalae</taxon>
        <taxon>rosids</taxon>
        <taxon>fabids</taxon>
        <taxon>Rosales</taxon>
        <taxon>Rosaceae</taxon>
        <taxon>Amygdaloideae</taxon>
        <taxon>Amygdaleae</taxon>
        <taxon>Prunus</taxon>
    </lineage>
</organism>
<comment type="caution">
    <text evidence="2">The sequence shown here is derived from an EMBL/GenBank/DDBJ whole genome shotgun (WGS) entry which is preliminary data.</text>
</comment>
<name>A0AAD4ZR81_PRUDU</name>
<feature type="chain" id="PRO_5041996912" evidence="1">
    <location>
        <begin position="23"/>
        <end position="122"/>
    </location>
</feature>
<accession>A0AAD4ZR81</accession>
<evidence type="ECO:0000313" key="3">
    <source>
        <dbReference type="Proteomes" id="UP001054821"/>
    </source>
</evidence>
<evidence type="ECO:0000256" key="1">
    <source>
        <dbReference type="SAM" id="SignalP"/>
    </source>
</evidence>
<evidence type="ECO:0000313" key="2">
    <source>
        <dbReference type="EMBL" id="KAI5352793.1"/>
    </source>
</evidence>
<dbReference type="Proteomes" id="UP001054821">
    <property type="component" value="Chromosome 1"/>
</dbReference>